<organism evidence="3 4">
    <name type="scientific">Pavo cristatus</name>
    <name type="common">Indian peafowl</name>
    <name type="synonym">Blue peafowl</name>
    <dbReference type="NCBI Taxonomy" id="9049"/>
    <lineage>
        <taxon>Eukaryota</taxon>
        <taxon>Metazoa</taxon>
        <taxon>Chordata</taxon>
        <taxon>Craniata</taxon>
        <taxon>Vertebrata</taxon>
        <taxon>Euteleostomi</taxon>
        <taxon>Archelosauria</taxon>
        <taxon>Archosauria</taxon>
        <taxon>Dinosauria</taxon>
        <taxon>Saurischia</taxon>
        <taxon>Theropoda</taxon>
        <taxon>Coelurosauria</taxon>
        <taxon>Aves</taxon>
        <taxon>Neognathae</taxon>
        <taxon>Galloanserae</taxon>
        <taxon>Galliformes</taxon>
        <taxon>Phasianidae</taxon>
        <taxon>Phasianinae</taxon>
        <taxon>Pavo</taxon>
    </lineage>
</organism>
<evidence type="ECO:0000256" key="1">
    <source>
        <dbReference type="SAM" id="MobiDB-lite"/>
    </source>
</evidence>
<protein>
    <submittedName>
        <fullName evidence="3">KIAA1211 like</fullName>
    </submittedName>
</protein>
<feature type="region of interest" description="Disordered" evidence="1">
    <location>
        <begin position="71"/>
        <end position="106"/>
    </location>
</feature>
<dbReference type="AlphaFoldDB" id="A0A8C9EY69"/>
<dbReference type="InterPro" id="IPR028030">
    <property type="entry name" value="DUF4592"/>
</dbReference>
<feature type="region of interest" description="Disordered" evidence="1">
    <location>
        <begin position="476"/>
        <end position="509"/>
    </location>
</feature>
<reference evidence="3" key="2">
    <citation type="submission" date="2025-09" db="UniProtKB">
        <authorList>
            <consortium name="Ensembl"/>
        </authorList>
    </citation>
    <scope>IDENTIFICATION</scope>
</reference>
<feature type="domain" description="DUF4592" evidence="2">
    <location>
        <begin position="72"/>
        <end position="126"/>
    </location>
</feature>
<dbReference type="PANTHER" id="PTHR47743:SF1">
    <property type="entry name" value="CRACD-LIKE PROTEIN"/>
    <property type="match status" value="1"/>
</dbReference>
<sequence length="794" mass="87267">TDKLTGKRSPRVFTCLLCYSRAHKGIMGSRALSHDSIFIPEIGQESARPVRVFSQENVSDRIRALQMKLQPTMKLGPPPPFGYHAKRTDDAGTSSEDDGLPRSPPEMSLFQEILSSGTTMRVSSSGADKKQCLITCFTYRTQSESLTDLSCTPEEEEEDDEKEMHADLPDAVFKSSDQEVPCGTSAAQDVASWQKPRVPEDLPPALRLAVTQPISESAVAQEALLPENEPKGCQPVLDTRVKSECLLLSEGKGSTTSLHSSPDGEVQKPKDSSAALVLLSGDVSSDVSTSTSNKGNKELPSVFSAHEIPSEEDISISSNTCLERLEENIQSNDQVPVEMSCNKESKKAVAMSSESSKQFFIGSFQPTDSFHVSHPSSSSQVGSYASQALEKTKTVQEAAASDKENSQSVVHKEEIWGKKNEKAANELNALRKFYVSSARERPKTRSLHFPEGSVCENPLNTRFFLSNMNVSLKNEELSEDLQKGSDLEDRKSSDKNQALLPESDSENMGQSTEILAVCGSPAVDAVPVQSDSSAVSQNQQSCEDKNPFQVKLRSTSLSLKYRDHSSSESKGIKRYRAEFNLENQGLTLFLKDDKAEIKKTADTNIDGSLNEKIKSKAKSSEQLSSKPPLPKKPVLQNVTAPNTNACKEKQDKPIHAPESRNEDRDMEKRPNPSKVPGKTPDTFPTEPAWITIARQKQWGTQQEQELDGEKPVTPDTKSDTEKQNKEKERTEVLTQAGVKCTCVLFTVARSPAPGDKDEISHLKKASTAAPDQPSWMELAKKKSQAWSDMPQIIK</sequence>
<dbReference type="Pfam" id="PF15262">
    <property type="entry name" value="DUF4592"/>
    <property type="match status" value="1"/>
</dbReference>
<proteinExistence type="predicted"/>
<reference evidence="3" key="1">
    <citation type="submission" date="2025-08" db="UniProtKB">
        <authorList>
            <consortium name="Ensembl"/>
        </authorList>
    </citation>
    <scope>IDENTIFICATION</scope>
</reference>
<feature type="compositionally biased region" description="Basic and acidic residues" evidence="1">
    <location>
        <begin position="476"/>
        <end position="494"/>
    </location>
</feature>
<dbReference type="InterPro" id="IPR026713">
    <property type="entry name" value="CRACD-like"/>
</dbReference>
<evidence type="ECO:0000313" key="4">
    <source>
        <dbReference type="Proteomes" id="UP000694428"/>
    </source>
</evidence>
<feature type="compositionally biased region" description="Polar residues" evidence="1">
    <location>
        <begin position="636"/>
        <end position="645"/>
    </location>
</feature>
<evidence type="ECO:0000313" key="3">
    <source>
        <dbReference type="Ensembl" id="ENSPSTP00000007729.1"/>
    </source>
</evidence>
<feature type="region of interest" description="Disordered" evidence="1">
    <location>
        <begin position="611"/>
        <end position="730"/>
    </location>
</feature>
<feature type="compositionally biased region" description="Basic and acidic residues" evidence="1">
    <location>
        <begin position="707"/>
        <end position="730"/>
    </location>
</feature>
<dbReference type="Ensembl" id="ENSPSTT00000008105.1">
    <property type="protein sequence ID" value="ENSPSTP00000007729.1"/>
    <property type="gene ID" value="ENSPSTG00000005455.1"/>
</dbReference>
<dbReference type="PANTHER" id="PTHR47743">
    <property type="entry name" value="KIAA1210 / KIAA1211 FAMILY MEMBER"/>
    <property type="match status" value="1"/>
</dbReference>
<dbReference type="Proteomes" id="UP000694428">
    <property type="component" value="Unplaced"/>
</dbReference>
<feature type="region of interest" description="Disordered" evidence="1">
    <location>
        <begin position="750"/>
        <end position="774"/>
    </location>
</feature>
<evidence type="ECO:0000259" key="2">
    <source>
        <dbReference type="Pfam" id="PF15262"/>
    </source>
</evidence>
<feature type="region of interest" description="Disordered" evidence="1">
    <location>
        <begin position="251"/>
        <end position="272"/>
    </location>
</feature>
<name>A0A8C9EY69_PAVCR</name>
<accession>A0A8C9EY69</accession>
<feature type="compositionally biased region" description="Basic and acidic residues" evidence="1">
    <location>
        <begin position="646"/>
        <end position="670"/>
    </location>
</feature>
<keyword evidence="4" id="KW-1185">Reference proteome</keyword>